<dbReference type="EMBL" id="GBXM01060604">
    <property type="protein sequence ID" value="JAH47973.1"/>
    <property type="molecule type" value="Transcribed_RNA"/>
</dbReference>
<dbReference type="AlphaFoldDB" id="A0A0E9T5M7"/>
<sequence>MCVSGRETTDDELFRFLTPSWPLLRLSTLL</sequence>
<accession>A0A0E9T5M7</accession>
<evidence type="ECO:0000313" key="1">
    <source>
        <dbReference type="EMBL" id="JAH47973.1"/>
    </source>
</evidence>
<name>A0A0E9T5M7_ANGAN</name>
<organism evidence="1">
    <name type="scientific">Anguilla anguilla</name>
    <name type="common">European freshwater eel</name>
    <name type="synonym">Muraena anguilla</name>
    <dbReference type="NCBI Taxonomy" id="7936"/>
    <lineage>
        <taxon>Eukaryota</taxon>
        <taxon>Metazoa</taxon>
        <taxon>Chordata</taxon>
        <taxon>Craniata</taxon>
        <taxon>Vertebrata</taxon>
        <taxon>Euteleostomi</taxon>
        <taxon>Actinopterygii</taxon>
        <taxon>Neopterygii</taxon>
        <taxon>Teleostei</taxon>
        <taxon>Anguilliformes</taxon>
        <taxon>Anguillidae</taxon>
        <taxon>Anguilla</taxon>
    </lineage>
</organism>
<reference evidence="1" key="2">
    <citation type="journal article" date="2015" name="Fish Shellfish Immunol.">
        <title>Early steps in the European eel (Anguilla anguilla)-Vibrio vulnificus interaction in the gills: Role of the RtxA13 toxin.</title>
        <authorList>
            <person name="Callol A."/>
            <person name="Pajuelo D."/>
            <person name="Ebbesson L."/>
            <person name="Teles M."/>
            <person name="MacKenzie S."/>
            <person name="Amaro C."/>
        </authorList>
    </citation>
    <scope>NUCLEOTIDE SEQUENCE</scope>
</reference>
<reference evidence="1" key="1">
    <citation type="submission" date="2014-11" db="EMBL/GenBank/DDBJ databases">
        <authorList>
            <person name="Amaro Gonzalez C."/>
        </authorList>
    </citation>
    <scope>NUCLEOTIDE SEQUENCE</scope>
</reference>
<proteinExistence type="predicted"/>
<protein>
    <submittedName>
        <fullName evidence="1">Uncharacterized protein</fullName>
    </submittedName>
</protein>